<dbReference type="PATRIC" id="fig|1391654.3.peg.5835"/>
<dbReference type="NCBIfam" id="TIGR01733">
    <property type="entry name" value="AA-adenyl-dom"/>
    <property type="match status" value="1"/>
</dbReference>
<organism evidence="4 5">
    <name type="scientific">Labilithrix luteola</name>
    <dbReference type="NCBI Taxonomy" id="1391654"/>
    <lineage>
        <taxon>Bacteria</taxon>
        <taxon>Pseudomonadati</taxon>
        <taxon>Myxococcota</taxon>
        <taxon>Polyangia</taxon>
        <taxon>Polyangiales</taxon>
        <taxon>Labilitrichaceae</taxon>
        <taxon>Labilithrix</taxon>
    </lineage>
</organism>
<dbReference type="PROSITE" id="PS50075">
    <property type="entry name" value="CARRIER"/>
    <property type="match status" value="1"/>
</dbReference>
<keyword evidence="1" id="KW-0596">Phosphopantetheine</keyword>
<dbReference type="SUPFAM" id="SSF51735">
    <property type="entry name" value="NAD(P)-binding Rossmann-fold domains"/>
    <property type="match status" value="1"/>
</dbReference>
<dbReference type="InterPro" id="IPR020845">
    <property type="entry name" value="AMP-binding_CS"/>
</dbReference>
<dbReference type="STRING" id="1391654.AKJ09_05759"/>
<dbReference type="NCBIfam" id="TIGR01746">
    <property type="entry name" value="Thioester-redct"/>
    <property type="match status" value="1"/>
</dbReference>
<dbReference type="SUPFAM" id="SSF47336">
    <property type="entry name" value="ACP-like"/>
    <property type="match status" value="1"/>
</dbReference>
<evidence type="ECO:0000313" key="4">
    <source>
        <dbReference type="EMBL" id="AKU99095.1"/>
    </source>
</evidence>
<dbReference type="EMBL" id="CP012333">
    <property type="protein sequence ID" value="AKU99095.1"/>
    <property type="molecule type" value="Genomic_DNA"/>
</dbReference>
<dbReference type="Gene3D" id="3.40.50.980">
    <property type="match status" value="2"/>
</dbReference>
<feature type="domain" description="Carrier" evidence="3">
    <location>
        <begin position="506"/>
        <end position="581"/>
    </location>
</feature>
<dbReference type="Pfam" id="PF00501">
    <property type="entry name" value="AMP-binding"/>
    <property type="match status" value="1"/>
</dbReference>
<dbReference type="InterPro" id="IPR010071">
    <property type="entry name" value="AA_adenyl_dom"/>
</dbReference>
<sequence length="1009" mass="110047">MGLDALFARQVAARPHALAIDAGAEVVTYAELDARASRLAHSLRNSGVGKETPVGVLMGPRVEQIVVQLALAKAGATYVPLDPAYPRDRLALMTEDAGISLVVTDAVNAPHASGRARLCVDSDRHLIDRNPSAFPFLDNGPDCRTHILYTSGSTGQPKGIEIVAKSITRLVMETDYVQFGPNDRVAQMASLSFDASIFEVWGALLNGSALVIIPKVRALDPHALRVELSERQVSVMFMTTSLFHLAAQTCPDAFATLRYVVIGGERADATTMRAVLQAGAPQHLVNGYGPTEGTTFSTACDVSLESLTRGSVPLGRPIRNTLVYILDAERRPVGVDEPGEIYIGGDGIARGYLNRPELTHERFVMVEGLRPDGPVRLYRTGDQASWRSDGMIEFLGRTDFQVKIRGHRIELEEIEATILTLSEVKSAALTVHERAHGDKSLIAHVVLHDPARFTSAALQAELAKKLPPYMVPDRISVREAMPLNSNGKIDRKALAASETASQADSETRDPHEVAIGAIWAALLEVANVSPSDRFFALGGTSLLAARMVLQVREVCRAEFPLNAIYDSDRLREFVAVVRAAQKGATGAHASGAVVDGPETWKADAVLDHDVRTMLTAADRSSSRTALGVDARIFFTGATGFLGAFLLRDLLVRGHKDVRCLVRAESASEGLARIRTALNKYELWKEEFGRQIIPVPGDLSQVRFGLDATTFASLADSVDAVIHTAAQVNYVQTYAAHRAANIGGTTEIIRLAVTGRLKPLHHVSSIGIFGPSGFFGGDRVVREDSNLDDYTEYLRYDLGYSASKWVAEKLVWTAKELGLPTRVYRPGFIMGDSRTGAGNADDFVGRAVRGMIQAGVCPDLPRQRKEFVPVDYVSQAIVAIAGREDTIGGAFHLVPPDPTRSVDVNRFHELLQECGYALKTLPYATWVERLMEECRTRDNPLCSLVPMLGDPVHEKLTRWELYADMPVYDASRAVAALRGSGIEHAYMDRALVEKYLSYWVRTGQLSRPTQ</sequence>
<dbReference type="InterPro" id="IPR025110">
    <property type="entry name" value="AMP-bd_C"/>
</dbReference>
<dbReference type="InterPro" id="IPR036736">
    <property type="entry name" value="ACP-like_sf"/>
</dbReference>
<name>A0A0K1PZY4_9BACT</name>
<evidence type="ECO:0000313" key="5">
    <source>
        <dbReference type="Proteomes" id="UP000064967"/>
    </source>
</evidence>
<proteinExistence type="predicted"/>
<dbReference type="Pfam" id="PF00550">
    <property type="entry name" value="PP-binding"/>
    <property type="match status" value="1"/>
</dbReference>
<protein>
    <submittedName>
        <fullName evidence="4">Peptide synthetase</fullName>
    </submittedName>
</protein>
<dbReference type="PANTHER" id="PTHR44845">
    <property type="entry name" value="CARRIER DOMAIN-CONTAINING PROTEIN"/>
    <property type="match status" value="1"/>
</dbReference>
<dbReference type="Gene3D" id="2.30.38.10">
    <property type="entry name" value="Luciferase, Domain 3"/>
    <property type="match status" value="1"/>
</dbReference>
<dbReference type="KEGG" id="llu:AKJ09_05759"/>
<dbReference type="Gene3D" id="1.10.1200.10">
    <property type="entry name" value="ACP-like"/>
    <property type="match status" value="1"/>
</dbReference>
<evidence type="ECO:0000259" key="3">
    <source>
        <dbReference type="PROSITE" id="PS50075"/>
    </source>
</evidence>
<dbReference type="Gene3D" id="3.30.300.30">
    <property type="match status" value="1"/>
</dbReference>
<dbReference type="InterPro" id="IPR036291">
    <property type="entry name" value="NAD(P)-bd_dom_sf"/>
</dbReference>
<dbReference type="CDD" id="cd05235">
    <property type="entry name" value="SDR_e1"/>
    <property type="match status" value="1"/>
</dbReference>
<reference evidence="4 5" key="1">
    <citation type="submission" date="2015-08" db="EMBL/GenBank/DDBJ databases">
        <authorList>
            <person name="Babu N.S."/>
            <person name="Beckwith C.J."/>
            <person name="Beseler K.G."/>
            <person name="Brison A."/>
            <person name="Carone J.V."/>
            <person name="Caskin T.P."/>
            <person name="Diamond M."/>
            <person name="Durham M.E."/>
            <person name="Foxe J.M."/>
            <person name="Go M."/>
            <person name="Henderson B.A."/>
            <person name="Jones I.B."/>
            <person name="McGettigan J.A."/>
            <person name="Micheletti S.J."/>
            <person name="Nasrallah M.E."/>
            <person name="Ortiz D."/>
            <person name="Piller C.R."/>
            <person name="Privatt S.R."/>
            <person name="Schneider S.L."/>
            <person name="Sharp S."/>
            <person name="Smith T.C."/>
            <person name="Stanton J.D."/>
            <person name="Ullery H.E."/>
            <person name="Wilson R.J."/>
            <person name="Serrano M.G."/>
            <person name="Buck G."/>
            <person name="Lee V."/>
            <person name="Wang Y."/>
            <person name="Carvalho R."/>
            <person name="Voegtly L."/>
            <person name="Shi R."/>
            <person name="Duckworth R."/>
            <person name="Johnson A."/>
            <person name="Loviza R."/>
            <person name="Walstead R."/>
            <person name="Shah Z."/>
            <person name="Kiflezghi M."/>
            <person name="Wade K."/>
            <person name="Ball S.L."/>
            <person name="Bradley K.W."/>
            <person name="Asai D.J."/>
            <person name="Bowman C.A."/>
            <person name="Russell D.A."/>
            <person name="Pope W.H."/>
            <person name="Jacobs-Sera D."/>
            <person name="Hendrix R.W."/>
            <person name="Hatfull G.F."/>
        </authorList>
    </citation>
    <scope>NUCLEOTIDE SEQUENCE [LARGE SCALE GENOMIC DNA]</scope>
    <source>
        <strain evidence="4 5">DSM 27648</strain>
    </source>
</reference>
<dbReference type="InterPro" id="IPR013120">
    <property type="entry name" value="FAR_NAD-bd"/>
</dbReference>
<dbReference type="PANTHER" id="PTHR44845:SF6">
    <property type="entry name" value="BETA-ALANINE-ACTIVATING ENZYME"/>
    <property type="match status" value="1"/>
</dbReference>
<accession>A0A0K1PZY4</accession>
<dbReference type="CDD" id="cd12117">
    <property type="entry name" value="A_NRPS_Srf_like"/>
    <property type="match status" value="1"/>
</dbReference>
<dbReference type="Pfam" id="PF13193">
    <property type="entry name" value="AMP-binding_C"/>
    <property type="match status" value="1"/>
</dbReference>
<keyword evidence="2" id="KW-0597">Phosphoprotein</keyword>
<keyword evidence="5" id="KW-1185">Reference proteome</keyword>
<dbReference type="SUPFAM" id="SSF56801">
    <property type="entry name" value="Acetyl-CoA synthetase-like"/>
    <property type="match status" value="1"/>
</dbReference>
<dbReference type="Pfam" id="PF07993">
    <property type="entry name" value="NAD_binding_4"/>
    <property type="match status" value="1"/>
</dbReference>
<evidence type="ECO:0000256" key="2">
    <source>
        <dbReference type="ARBA" id="ARBA00022553"/>
    </source>
</evidence>
<dbReference type="AlphaFoldDB" id="A0A0K1PZY4"/>
<dbReference type="InterPro" id="IPR010080">
    <property type="entry name" value="Thioester_reductase-like_dom"/>
</dbReference>
<evidence type="ECO:0000256" key="1">
    <source>
        <dbReference type="ARBA" id="ARBA00022450"/>
    </source>
</evidence>
<dbReference type="PROSITE" id="PS00455">
    <property type="entry name" value="AMP_BINDING"/>
    <property type="match status" value="1"/>
</dbReference>
<dbReference type="Proteomes" id="UP000064967">
    <property type="component" value="Chromosome"/>
</dbReference>
<dbReference type="InterPro" id="IPR000873">
    <property type="entry name" value="AMP-dep_synth/lig_dom"/>
</dbReference>
<gene>
    <name evidence="4" type="ORF">AKJ09_05759</name>
</gene>
<dbReference type="InterPro" id="IPR009081">
    <property type="entry name" value="PP-bd_ACP"/>
</dbReference>
<dbReference type="InterPro" id="IPR045851">
    <property type="entry name" value="AMP-bd_C_sf"/>
</dbReference>
<dbReference type="Gene3D" id="3.40.50.720">
    <property type="entry name" value="NAD(P)-binding Rossmann-like Domain"/>
    <property type="match status" value="1"/>
</dbReference>